<gene>
    <name evidence="8" type="primary">LOC105044010</name>
</gene>
<dbReference type="RefSeq" id="XP_010920080.1">
    <property type="nucleotide sequence ID" value="XM_010921778.3"/>
</dbReference>
<dbReference type="InterPro" id="IPR037818">
    <property type="entry name" value="TAF8"/>
</dbReference>
<dbReference type="OrthoDB" id="436852at2759"/>
<sequence length="239" mass="26339">MEPPAKHEEEDEENGPRPPFAATVSRVAVAQICLTVGYAAAEPAALCSLADVAARFVQTLARSGASIAAAHGRTDANLLDLVRAMEDLSLPRGFAGAFNPTTPLLRSSILRELMAFVRSVEEIPFPRPIRRESVRARVSPSFGQMGREPPFGHVPRWLPCFPEAWERSRREGEGGGDRREGEGKREMAKGVRLLGEGERVLLAGRERVCFRLEYCGGSCGERKKKRVGEEAEERCGKRR</sequence>
<keyword evidence="2" id="KW-0805">Transcription regulation</keyword>
<keyword evidence="7" id="KW-1185">Reference proteome</keyword>
<evidence type="ECO:0000256" key="1">
    <source>
        <dbReference type="ARBA" id="ARBA00004123"/>
    </source>
</evidence>
<keyword evidence="3" id="KW-0804">Transcription</keyword>
<name>A0A6I9R3X0_ELAGV</name>
<dbReference type="InterPro" id="IPR006565">
    <property type="entry name" value="BTP"/>
</dbReference>
<protein>
    <submittedName>
        <fullName evidence="8">Transcription initiation factor TFIID subunit 8</fullName>
    </submittedName>
</protein>
<dbReference type="InterPro" id="IPR009072">
    <property type="entry name" value="Histone-fold"/>
</dbReference>
<accession>A0A6I9R3X0</accession>
<dbReference type="GO" id="GO:0046982">
    <property type="term" value="F:protein heterodimerization activity"/>
    <property type="evidence" value="ECO:0007669"/>
    <property type="project" value="InterPro"/>
</dbReference>
<dbReference type="PANTHER" id="PTHR46338:SF21">
    <property type="entry name" value="OS02G0699900 PROTEIN"/>
    <property type="match status" value="1"/>
</dbReference>
<evidence type="ECO:0000256" key="2">
    <source>
        <dbReference type="ARBA" id="ARBA00023015"/>
    </source>
</evidence>
<feature type="domain" description="Bromodomain associated" evidence="6">
    <location>
        <begin position="18"/>
        <end position="94"/>
    </location>
</feature>
<dbReference type="Gene3D" id="1.10.20.10">
    <property type="entry name" value="Histone, subunit A"/>
    <property type="match status" value="1"/>
</dbReference>
<dbReference type="Pfam" id="PF07524">
    <property type="entry name" value="Bromo_TP"/>
    <property type="match status" value="1"/>
</dbReference>
<dbReference type="AlphaFoldDB" id="A0A6I9R3X0"/>
<dbReference type="GeneID" id="105044010"/>
<dbReference type="Proteomes" id="UP000504607">
    <property type="component" value="Chromosome 4"/>
</dbReference>
<dbReference type="GO" id="GO:0005669">
    <property type="term" value="C:transcription factor TFIID complex"/>
    <property type="evidence" value="ECO:0007669"/>
    <property type="project" value="InterPro"/>
</dbReference>
<dbReference type="SMART" id="SM00576">
    <property type="entry name" value="BTP"/>
    <property type="match status" value="1"/>
</dbReference>
<proteinExistence type="predicted"/>
<dbReference type="KEGG" id="egu:105044010"/>
<reference evidence="8" key="1">
    <citation type="submission" date="2025-08" db="UniProtKB">
        <authorList>
            <consortium name="RefSeq"/>
        </authorList>
    </citation>
    <scope>IDENTIFICATION</scope>
</reference>
<dbReference type="InParanoid" id="A0A6I9R3X0"/>
<dbReference type="PANTHER" id="PTHR46338">
    <property type="entry name" value="TRANSCRIPTION INITIATION FACTOR TFIID SUBUNIT 8"/>
    <property type="match status" value="1"/>
</dbReference>
<organism evidence="7 8">
    <name type="scientific">Elaeis guineensis var. tenera</name>
    <name type="common">Oil palm</name>
    <dbReference type="NCBI Taxonomy" id="51953"/>
    <lineage>
        <taxon>Eukaryota</taxon>
        <taxon>Viridiplantae</taxon>
        <taxon>Streptophyta</taxon>
        <taxon>Embryophyta</taxon>
        <taxon>Tracheophyta</taxon>
        <taxon>Spermatophyta</taxon>
        <taxon>Magnoliopsida</taxon>
        <taxon>Liliopsida</taxon>
        <taxon>Arecaceae</taxon>
        <taxon>Arecoideae</taxon>
        <taxon>Cocoseae</taxon>
        <taxon>Elaeidinae</taxon>
        <taxon>Elaeis</taxon>
    </lineage>
</organism>
<evidence type="ECO:0000256" key="4">
    <source>
        <dbReference type="ARBA" id="ARBA00023242"/>
    </source>
</evidence>
<evidence type="ECO:0000256" key="5">
    <source>
        <dbReference type="SAM" id="MobiDB-lite"/>
    </source>
</evidence>
<evidence type="ECO:0000313" key="8">
    <source>
        <dbReference type="RefSeq" id="XP_010920080.1"/>
    </source>
</evidence>
<feature type="region of interest" description="Disordered" evidence="5">
    <location>
        <begin position="1"/>
        <end position="20"/>
    </location>
</feature>
<keyword evidence="4" id="KW-0539">Nucleus</keyword>
<evidence type="ECO:0000313" key="7">
    <source>
        <dbReference type="Proteomes" id="UP000504607"/>
    </source>
</evidence>
<evidence type="ECO:0000259" key="6">
    <source>
        <dbReference type="SMART" id="SM00576"/>
    </source>
</evidence>
<evidence type="ECO:0000256" key="3">
    <source>
        <dbReference type="ARBA" id="ARBA00023163"/>
    </source>
</evidence>
<comment type="subcellular location">
    <subcellularLocation>
        <location evidence="1">Nucleus</location>
    </subcellularLocation>
</comment>